<dbReference type="RefSeq" id="WP_073852087.1">
    <property type="nucleotide sequence ID" value="NZ_LVWA01000005.1"/>
</dbReference>
<dbReference type="OrthoDB" id="7066203at2"/>
<dbReference type="EMBL" id="LVWA01000005">
    <property type="protein sequence ID" value="OKL39979.1"/>
    <property type="molecule type" value="Genomic_DNA"/>
</dbReference>
<sequence>MREFDEVEKQILRKIKRYKESGITINFSAILDDFYKDRALKIRRDTKESWILFSNSKFGKFDSNIGAWIPKDEMIKGVAPSTEILIKIIFLLNYLEKNGFIFLYDFAGSDEKVSIFPTLDSSPRPHPFPISDKKLTELLIEYFYKEVYISQSIVTLVNNDFKTKDEIQHDEAIKLANDSLIVGRDSIKIGKQSIKVGKDSIKTANKAITVSIVVGALSVLLSGYSIYLTYANSGQPLDLNPEQVKSVENKITEVSDKLNRLDSISQNTRTTVIKLDSLITTSKPNIPLKAKATKNSKTAIQRKPNS</sequence>
<protein>
    <submittedName>
        <fullName evidence="2">Uncharacterized protein</fullName>
    </submittedName>
</protein>
<accession>A0A1Q5PCK2</accession>
<proteinExistence type="predicted"/>
<feature type="transmembrane region" description="Helical" evidence="1">
    <location>
        <begin position="207"/>
        <end position="230"/>
    </location>
</feature>
<keyword evidence="1" id="KW-1133">Transmembrane helix</keyword>
<dbReference type="Proteomes" id="UP000186551">
    <property type="component" value="Unassembled WGS sequence"/>
</dbReference>
<comment type="caution">
    <text evidence="2">The sequence shown here is derived from an EMBL/GenBank/DDBJ whole genome shotgun (WGS) entry which is preliminary data.</text>
</comment>
<evidence type="ECO:0000313" key="3">
    <source>
        <dbReference type="Proteomes" id="UP000186551"/>
    </source>
</evidence>
<dbReference type="STRING" id="1797110.A3841_16590"/>
<name>A0A1Q5PCK2_9BACT</name>
<reference evidence="2 3" key="1">
    <citation type="submission" date="2016-03" db="EMBL/GenBank/DDBJ databases">
        <title>Genome sequence of Pontibacter sp. nov., of the family cytophagaceae, isolated from marine sediment of the Yellow Sea, China.</title>
        <authorList>
            <person name="Zhang G."/>
            <person name="Zhang R."/>
        </authorList>
    </citation>
    <scope>NUCLEOTIDE SEQUENCE [LARGE SCALE GENOMIC DNA]</scope>
    <source>
        <strain evidence="2 3">S10-8</strain>
    </source>
</reference>
<organism evidence="2 3">
    <name type="scientific">Pontibacter flavimaris</name>
    <dbReference type="NCBI Taxonomy" id="1797110"/>
    <lineage>
        <taxon>Bacteria</taxon>
        <taxon>Pseudomonadati</taxon>
        <taxon>Bacteroidota</taxon>
        <taxon>Cytophagia</taxon>
        <taxon>Cytophagales</taxon>
        <taxon>Hymenobacteraceae</taxon>
        <taxon>Pontibacter</taxon>
    </lineage>
</organism>
<evidence type="ECO:0000256" key="1">
    <source>
        <dbReference type="SAM" id="Phobius"/>
    </source>
</evidence>
<keyword evidence="3" id="KW-1185">Reference proteome</keyword>
<dbReference type="AlphaFoldDB" id="A0A1Q5PCK2"/>
<keyword evidence="1" id="KW-0812">Transmembrane</keyword>
<keyword evidence="1" id="KW-0472">Membrane</keyword>
<evidence type="ECO:0000313" key="2">
    <source>
        <dbReference type="EMBL" id="OKL39979.1"/>
    </source>
</evidence>
<gene>
    <name evidence="2" type="ORF">A3841_16590</name>
</gene>